<reference evidence="2" key="1">
    <citation type="submission" date="2018-05" db="EMBL/GenBank/DDBJ databases">
        <authorList>
            <person name="Lanie J.A."/>
            <person name="Ng W.-L."/>
            <person name="Kazmierczak K.M."/>
            <person name="Andrzejewski T.M."/>
            <person name="Davidsen T.M."/>
            <person name="Wayne K.J."/>
            <person name="Tettelin H."/>
            <person name="Glass J.I."/>
            <person name="Rusch D."/>
            <person name="Podicherti R."/>
            <person name="Tsui H.-C.T."/>
            <person name="Winkler M.E."/>
        </authorList>
    </citation>
    <scope>NUCLEOTIDE SEQUENCE</scope>
</reference>
<keyword evidence="1" id="KW-0812">Transmembrane</keyword>
<name>A0A381ZK75_9ZZZZ</name>
<feature type="transmembrane region" description="Helical" evidence="1">
    <location>
        <begin position="26"/>
        <end position="50"/>
    </location>
</feature>
<keyword evidence="1" id="KW-0472">Membrane</keyword>
<keyword evidence="1" id="KW-1133">Transmembrane helix</keyword>
<accession>A0A381ZK75</accession>
<feature type="transmembrane region" description="Helical" evidence="1">
    <location>
        <begin position="62"/>
        <end position="85"/>
    </location>
</feature>
<protein>
    <submittedName>
        <fullName evidence="2">Uncharacterized protein</fullName>
    </submittedName>
</protein>
<dbReference type="AlphaFoldDB" id="A0A381ZK75"/>
<evidence type="ECO:0000313" key="2">
    <source>
        <dbReference type="EMBL" id="SVA89127.1"/>
    </source>
</evidence>
<evidence type="ECO:0000256" key="1">
    <source>
        <dbReference type="SAM" id="Phobius"/>
    </source>
</evidence>
<feature type="transmembrane region" description="Helical" evidence="1">
    <location>
        <begin position="247"/>
        <end position="265"/>
    </location>
</feature>
<gene>
    <name evidence="2" type="ORF">METZ01_LOCUS141981</name>
</gene>
<dbReference type="EMBL" id="UINC01021486">
    <property type="protein sequence ID" value="SVA89127.1"/>
    <property type="molecule type" value="Genomic_DNA"/>
</dbReference>
<proteinExistence type="predicted"/>
<sequence>MARRGTAKLGPFGRWWESQSDRHFQIIAYSTIISVSSLVWGFVFLFVLGGHSDPEVEHLVPWSWLAFVGGLVLAFYAAPEFFVYWGQRQILEGILLLDSRPEILRRHKEAEDAADMLGKSYQARLMGLYKMHNVNIGKKYRVEPVSPSSLYDPTLHTEVEEVEIQSNSEKSWWYTSDSTLSNALPGLHVLRQQSVNRGLIAGSITATLLLTSNTLLGLFTSASGARDHTLDLTASIYEQARVYETSPHYDVISLLFIALFAGLLLSTRPRTGPSDEEE</sequence>
<feature type="transmembrane region" description="Helical" evidence="1">
    <location>
        <begin position="199"/>
        <end position="219"/>
    </location>
</feature>
<organism evidence="2">
    <name type="scientific">marine metagenome</name>
    <dbReference type="NCBI Taxonomy" id="408172"/>
    <lineage>
        <taxon>unclassified sequences</taxon>
        <taxon>metagenomes</taxon>
        <taxon>ecological metagenomes</taxon>
    </lineage>
</organism>